<feature type="compositionally biased region" description="Basic and acidic residues" evidence="1">
    <location>
        <begin position="190"/>
        <end position="199"/>
    </location>
</feature>
<sequence>MFKGLPLGYLNQLEQRLAETEAAFYAALVTLRSMGNTPIVRPPTKADEQRPKSTRMDEWSKLPLRNWPEMEHWMNKMSDQFTLNDFPSGYAVGTPGQARGDENLIGQNDSRTRSSVDGEIEEVPTPYTWQSQNEVSMRSPYENHSYLQVIGPSPGYVHDAAGSGTAGVAPSLSGDPDDSLVMGATGSEPARAKAAELSKNKSSIYF</sequence>
<evidence type="ECO:0000313" key="2">
    <source>
        <dbReference type="EMBL" id="KAJ5108429.1"/>
    </source>
</evidence>
<dbReference type="Proteomes" id="UP001149165">
    <property type="component" value="Unassembled WGS sequence"/>
</dbReference>
<keyword evidence="3" id="KW-1185">Reference proteome</keyword>
<evidence type="ECO:0000256" key="1">
    <source>
        <dbReference type="SAM" id="MobiDB-lite"/>
    </source>
</evidence>
<name>A0A9W9FXR5_9EURO</name>
<dbReference type="OrthoDB" id="3862662at2759"/>
<accession>A0A9W9FXR5</accession>
<evidence type="ECO:0000313" key="3">
    <source>
        <dbReference type="Proteomes" id="UP001149165"/>
    </source>
</evidence>
<gene>
    <name evidence="2" type="ORF">N7456_005104</name>
</gene>
<organism evidence="2 3">
    <name type="scientific">Penicillium angulare</name>
    <dbReference type="NCBI Taxonomy" id="116970"/>
    <lineage>
        <taxon>Eukaryota</taxon>
        <taxon>Fungi</taxon>
        <taxon>Dikarya</taxon>
        <taxon>Ascomycota</taxon>
        <taxon>Pezizomycotina</taxon>
        <taxon>Eurotiomycetes</taxon>
        <taxon>Eurotiomycetidae</taxon>
        <taxon>Eurotiales</taxon>
        <taxon>Aspergillaceae</taxon>
        <taxon>Penicillium</taxon>
    </lineage>
</organism>
<feature type="region of interest" description="Disordered" evidence="1">
    <location>
        <begin position="96"/>
        <end position="119"/>
    </location>
</feature>
<dbReference type="AlphaFoldDB" id="A0A9W9FXR5"/>
<comment type="caution">
    <text evidence="2">The sequence shown here is derived from an EMBL/GenBank/DDBJ whole genome shotgun (WGS) entry which is preliminary data.</text>
</comment>
<proteinExistence type="predicted"/>
<dbReference type="EMBL" id="JAPQKH010000003">
    <property type="protein sequence ID" value="KAJ5108429.1"/>
    <property type="molecule type" value="Genomic_DNA"/>
</dbReference>
<reference evidence="2" key="2">
    <citation type="journal article" date="2023" name="IMA Fungus">
        <title>Comparative genomic study of the Penicillium genus elucidates a diverse pangenome and 15 lateral gene transfer events.</title>
        <authorList>
            <person name="Petersen C."/>
            <person name="Sorensen T."/>
            <person name="Nielsen M.R."/>
            <person name="Sondergaard T.E."/>
            <person name="Sorensen J.L."/>
            <person name="Fitzpatrick D.A."/>
            <person name="Frisvad J.C."/>
            <person name="Nielsen K.L."/>
        </authorList>
    </citation>
    <scope>NUCLEOTIDE SEQUENCE</scope>
    <source>
        <strain evidence="2">IBT 30069</strain>
    </source>
</reference>
<protein>
    <submittedName>
        <fullName evidence="2">Uncharacterized protein</fullName>
    </submittedName>
</protein>
<reference evidence="2" key="1">
    <citation type="submission" date="2022-11" db="EMBL/GenBank/DDBJ databases">
        <authorList>
            <person name="Petersen C."/>
        </authorList>
    </citation>
    <scope>NUCLEOTIDE SEQUENCE</scope>
    <source>
        <strain evidence="2">IBT 30069</strain>
    </source>
</reference>
<feature type="region of interest" description="Disordered" evidence="1">
    <location>
        <begin position="161"/>
        <end position="206"/>
    </location>
</feature>